<feature type="region of interest" description="Disordered" evidence="5">
    <location>
        <begin position="54"/>
        <end position="198"/>
    </location>
</feature>
<dbReference type="RefSeq" id="XP_005832519.1">
    <property type="nucleotide sequence ID" value="XM_005832462.1"/>
</dbReference>
<evidence type="ECO:0000256" key="4">
    <source>
        <dbReference type="ARBA" id="ARBA00023242"/>
    </source>
</evidence>
<reference evidence="10" key="2">
    <citation type="submission" date="2012-11" db="EMBL/GenBank/DDBJ databases">
        <authorList>
            <person name="Kuo A."/>
            <person name="Curtis B.A."/>
            <person name="Tanifuji G."/>
            <person name="Burki F."/>
            <person name="Gruber A."/>
            <person name="Irimia M."/>
            <person name="Maruyama S."/>
            <person name="Arias M.C."/>
            <person name="Ball S.G."/>
            <person name="Gile G.H."/>
            <person name="Hirakawa Y."/>
            <person name="Hopkins J.F."/>
            <person name="Rensing S.A."/>
            <person name="Schmutz J."/>
            <person name="Symeonidi A."/>
            <person name="Elias M."/>
            <person name="Eveleigh R.J."/>
            <person name="Herman E.K."/>
            <person name="Klute M.J."/>
            <person name="Nakayama T."/>
            <person name="Obornik M."/>
            <person name="Reyes-Prieto A."/>
            <person name="Armbrust E.V."/>
            <person name="Aves S.J."/>
            <person name="Beiko R.G."/>
            <person name="Coutinho P."/>
            <person name="Dacks J.B."/>
            <person name="Durnford D.G."/>
            <person name="Fast N.M."/>
            <person name="Green B.R."/>
            <person name="Grisdale C."/>
            <person name="Hempe F."/>
            <person name="Henrissat B."/>
            <person name="Hoppner M.P."/>
            <person name="Ishida K.-I."/>
            <person name="Kim E."/>
            <person name="Koreny L."/>
            <person name="Kroth P.G."/>
            <person name="Liu Y."/>
            <person name="Malik S.-B."/>
            <person name="Maier U.G."/>
            <person name="McRose D."/>
            <person name="Mock T."/>
            <person name="Neilson J.A."/>
            <person name="Onodera N.T."/>
            <person name="Poole A.M."/>
            <person name="Pritham E.J."/>
            <person name="Richards T.A."/>
            <person name="Rocap G."/>
            <person name="Roy S.W."/>
            <person name="Sarai C."/>
            <person name="Schaack S."/>
            <person name="Shirato S."/>
            <person name="Slamovits C.H."/>
            <person name="Spencer D.F."/>
            <person name="Suzuki S."/>
            <person name="Worden A.Z."/>
            <person name="Zauner S."/>
            <person name="Barry K."/>
            <person name="Bell C."/>
            <person name="Bharti A.K."/>
            <person name="Crow J.A."/>
            <person name="Grimwood J."/>
            <person name="Kramer R."/>
            <person name="Lindquist E."/>
            <person name="Lucas S."/>
            <person name="Salamov A."/>
            <person name="McFadden G.I."/>
            <person name="Lane C.E."/>
            <person name="Keeling P.J."/>
            <person name="Gray M.W."/>
            <person name="Grigoriev I.V."/>
            <person name="Archibald J.M."/>
        </authorList>
    </citation>
    <scope>NUCLEOTIDE SEQUENCE</scope>
    <source>
        <strain evidence="10">CCMP2712</strain>
    </source>
</reference>
<dbReference type="Proteomes" id="UP000011087">
    <property type="component" value="Unassembled WGS sequence"/>
</dbReference>
<dbReference type="GO" id="GO:0005730">
    <property type="term" value="C:nucleolus"/>
    <property type="evidence" value="ECO:0007669"/>
    <property type="project" value="UniProtKB-SubCell"/>
</dbReference>
<dbReference type="EMBL" id="JH992998">
    <property type="protein sequence ID" value="EKX45539.1"/>
    <property type="molecule type" value="Genomic_DNA"/>
</dbReference>
<dbReference type="SUPFAM" id="SSF48371">
    <property type="entry name" value="ARM repeat"/>
    <property type="match status" value="1"/>
</dbReference>
<keyword evidence="3" id="KW-0175">Coiled coil</keyword>
<protein>
    <recommendedName>
        <fullName evidence="11">Nucleolar complex protein 3 homolog</fullName>
    </recommendedName>
</protein>
<dbReference type="Pfam" id="PF07540">
    <property type="entry name" value="NOC3p"/>
    <property type="match status" value="1"/>
</dbReference>
<evidence type="ECO:0008006" key="11">
    <source>
        <dbReference type="Google" id="ProtNLM"/>
    </source>
</evidence>
<dbReference type="OrthoDB" id="10263597at2759"/>
<accession>L1JBP0</accession>
<dbReference type="OMA" id="HYCPQVR"/>
<sequence length="827" mass="93173">MKRRSSVGSNDISKYYSIDEEGYCKASYSSKNLMLTREDRSFFKKNKHGASSFLFNSSLDELGEQTKGKNQKKKKKELDKENDAPVKASREEKDYESKPRQSKHWEEEAEKERKEGLPIKLPDGSLKKVRREKAIPEDDTTEHAPLSRKALKKARRAHEQAKKQGEGEPEKEDGEGEEKQEEEEENVEEPEVPKTQDEKKLIIAECGSAIMKDPEANISQLSSLHSFCSDPDLVVAKLAILSETAVFSDIIPGYRIRLPTQKEKEMKVSKEVAKQRKYEAAILKGYQKFLQFLEGYGRKVENKAKDLAQSGDDAAVRGSMLYIVVMSMASLLKKLPHFNFAKNIMQSLIRRLESPVDLIADAALSALKELVDQSILNDTVAECVHMIANVVKERGGKVRPQVLSVFLKLRISSEMLEGGKKKSKQKQDEEEEDLENSLAEGHATVAKEEVKRVATGILESVLNTYFRVLKMQPIQPQLLPPVMEGLSRFAHLINIDFFSDLLQAIKALMIAEDDAGSEEEKGARLSVESSLHSVICVFKCLHNQGEVWDLDLQDFYDVLFRSIPRIASSPSELGNVSLLLEALRMTLFDLRQLSTDRVAGFVKRLLDLSLHVPPQHAMAILSLVRQLFTRYPKARRLLDTEHACVGIYNPEVGNAELSNALASTAWEMNLLACSYHPHQQTAATEVAGMTQENTLDEDRYRALITSKPFESLLKQYDSTKARRRIQPSYQATFSASLDGTLREEEQELLLQALKARNGNDHCVAQKNLENLNNSMCAQDVMSFFNKTAGVQAVKQVKRQKLSSQKTNAVIGKAAIKNKTTRKKISRK</sequence>
<feature type="domain" description="CCAAT-binding factor" evidence="6">
    <location>
        <begin position="530"/>
        <end position="681"/>
    </location>
</feature>
<evidence type="ECO:0000259" key="6">
    <source>
        <dbReference type="Pfam" id="PF03914"/>
    </source>
</evidence>
<dbReference type="STRING" id="905079.L1JBP0"/>
<dbReference type="PaxDb" id="55529-EKX45539"/>
<dbReference type="AlphaFoldDB" id="L1JBP0"/>
<feature type="compositionally biased region" description="Basic and acidic residues" evidence="5">
    <location>
        <begin position="76"/>
        <end position="117"/>
    </location>
</feature>
<evidence type="ECO:0000256" key="1">
    <source>
        <dbReference type="ARBA" id="ARBA00004604"/>
    </source>
</evidence>
<dbReference type="GeneID" id="17302233"/>
<feature type="region of interest" description="Disordered" evidence="5">
    <location>
        <begin position="418"/>
        <end position="440"/>
    </location>
</feature>
<keyword evidence="4" id="KW-0539">Nucleus</keyword>
<evidence type="ECO:0000259" key="7">
    <source>
        <dbReference type="Pfam" id="PF07540"/>
    </source>
</evidence>
<organism evidence="8">
    <name type="scientific">Guillardia theta (strain CCMP2712)</name>
    <name type="common">Cryptophyte</name>
    <dbReference type="NCBI Taxonomy" id="905079"/>
    <lineage>
        <taxon>Eukaryota</taxon>
        <taxon>Cryptophyceae</taxon>
        <taxon>Pyrenomonadales</taxon>
        <taxon>Geminigeraceae</taxon>
        <taxon>Guillardia</taxon>
    </lineage>
</organism>
<dbReference type="eggNOG" id="KOG2153">
    <property type="taxonomic scope" value="Eukaryota"/>
</dbReference>
<gene>
    <name evidence="8" type="ORF">GUITHDRAFT_138771</name>
</gene>
<keyword evidence="10" id="KW-1185">Reference proteome</keyword>
<reference evidence="9" key="3">
    <citation type="submission" date="2015-06" db="UniProtKB">
        <authorList>
            <consortium name="EnsemblProtists"/>
        </authorList>
    </citation>
    <scope>IDENTIFICATION</scope>
</reference>
<comment type="subcellular location">
    <subcellularLocation>
        <location evidence="1">Nucleus</location>
        <location evidence="1">Nucleolus</location>
    </subcellularLocation>
</comment>
<feature type="domain" description="Nucleolar complex-associated protein 3 N-terminal" evidence="7">
    <location>
        <begin position="199"/>
        <end position="289"/>
    </location>
</feature>
<reference evidence="8 10" key="1">
    <citation type="journal article" date="2012" name="Nature">
        <title>Algal genomes reveal evolutionary mosaicism and the fate of nucleomorphs.</title>
        <authorList>
            <consortium name="DOE Joint Genome Institute"/>
            <person name="Curtis B.A."/>
            <person name="Tanifuji G."/>
            <person name="Burki F."/>
            <person name="Gruber A."/>
            <person name="Irimia M."/>
            <person name="Maruyama S."/>
            <person name="Arias M.C."/>
            <person name="Ball S.G."/>
            <person name="Gile G.H."/>
            <person name="Hirakawa Y."/>
            <person name="Hopkins J.F."/>
            <person name="Kuo A."/>
            <person name="Rensing S.A."/>
            <person name="Schmutz J."/>
            <person name="Symeonidi A."/>
            <person name="Elias M."/>
            <person name="Eveleigh R.J."/>
            <person name="Herman E.K."/>
            <person name="Klute M.J."/>
            <person name="Nakayama T."/>
            <person name="Obornik M."/>
            <person name="Reyes-Prieto A."/>
            <person name="Armbrust E.V."/>
            <person name="Aves S.J."/>
            <person name="Beiko R.G."/>
            <person name="Coutinho P."/>
            <person name="Dacks J.B."/>
            <person name="Durnford D.G."/>
            <person name="Fast N.M."/>
            <person name="Green B.R."/>
            <person name="Grisdale C.J."/>
            <person name="Hempel F."/>
            <person name="Henrissat B."/>
            <person name="Hoppner M.P."/>
            <person name="Ishida K."/>
            <person name="Kim E."/>
            <person name="Koreny L."/>
            <person name="Kroth P.G."/>
            <person name="Liu Y."/>
            <person name="Malik S.B."/>
            <person name="Maier U.G."/>
            <person name="McRose D."/>
            <person name="Mock T."/>
            <person name="Neilson J.A."/>
            <person name="Onodera N.T."/>
            <person name="Poole A.M."/>
            <person name="Pritham E.J."/>
            <person name="Richards T.A."/>
            <person name="Rocap G."/>
            <person name="Roy S.W."/>
            <person name="Sarai C."/>
            <person name="Schaack S."/>
            <person name="Shirato S."/>
            <person name="Slamovits C.H."/>
            <person name="Spencer D.F."/>
            <person name="Suzuki S."/>
            <person name="Worden A.Z."/>
            <person name="Zauner S."/>
            <person name="Barry K."/>
            <person name="Bell C."/>
            <person name="Bharti A.K."/>
            <person name="Crow J.A."/>
            <person name="Grimwood J."/>
            <person name="Kramer R."/>
            <person name="Lindquist E."/>
            <person name="Lucas S."/>
            <person name="Salamov A."/>
            <person name="McFadden G.I."/>
            <person name="Lane C.E."/>
            <person name="Keeling P.J."/>
            <person name="Gray M.W."/>
            <person name="Grigoriev I.V."/>
            <person name="Archibald J.M."/>
        </authorList>
    </citation>
    <scope>NUCLEOTIDE SEQUENCE</scope>
    <source>
        <strain evidence="8 10">CCMP2712</strain>
    </source>
</reference>
<dbReference type="GO" id="GO:0006270">
    <property type="term" value="P:DNA replication initiation"/>
    <property type="evidence" value="ECO:0007669"/>
    <property type="project" value="TreeGrafter"/>
</dbReference>
<dbReference type="HOGENOM" id="CLU_342726_0_0_1"/>
<evidence type="ECO:0000256" key="3">
    <source>
        <dbReference type="ARBA" id="ARBA00023054"/>
    </source>
</evidence>
<dbReference type="Pfam" id="PF03914">
    <property type="entry name" value="CBF"/>
    <property type="match status" value="1"/>
</dbReference>
<evidence type="ECO:0000313" key="10">
    <source>
        <dbReference type="Proteomes" id="UP000011087"/>
    </source>
</evidence>
<dbReference type="InterPro" id="IPR016024">
    <property type="entry name" value="ARM-type_fold"/>
</dbReference>
<dbReference type="EnsemblProtists" id="EKX45539">
    <property type="protein sequence ID" value="EKX45539"/>
    <property type="gene ID" value="GUITHDRAFT_138771"/>
</dbReference>
<evidence type="ECO:0000313" key="9">
    <source>
        <dbReference type="EnsemblProtists" id="EKX45539"/>
    </source>
</evidence>
<dbReference type="InterPro" id="IPR016903">
    <property type="entry name" value="Nucleolar_cplx-assoc_3"/>
</dbReference>
<feature type="compositionally biased region" description="Acidic residues" evidence="5">
    <location>
        <begin position="169"/>
        <end position="190"/>
    </location>
</feature>
<proteinExistence type="inferred from homology"/>
<dbReference type="PANTHER" id="PTHR14428">
    <property type="entry name" value="NUCLEOLAR COMPLEX PROTEIN 3"/>
    <property type="match status" value="1"/>
</dbReference>
<dbReference type="InterPro" id="IPR005612">
    <property type="entry name" value="CCAAT-binding_factor"/>
</dbReference>
<comment type="similarity">
    <text evidence="2">Belongs to the CBF/MAK21 family.</text>
</comment>
<evidence type="ECO:0000313" key="8">
    <source>
        <dbReference type="EMBL" id="EKX45539.1"/>
    </source>
</evidence>
<name>L1JBP0_GUITC</name>
<dbReference type="KEGG" id="gtt:GUITHDRAFT_138771"/>
<dbReference type="PANTHER" id="PTHR14428:SF5">
    <property type="entry name" value="NUCLEOLAR COMPLEX PROTEIN 3 HOMOLOG"/>
    <property type="match status" value="1"/>
</dbReference>
<dbReference type="InterPro" id="IPR011501">
    <property type="entry name" value="Noc3_N"/>
</dbReference>
<evidence type="ECO:0000256" key="5">
    <source>
        <dbReference type="SAM" id="MobiDB-lite"/>
    </source>
</evidence>
<feature type="compositionally biased region" description="Basic and acidic residues" evidence="5">
    <location>
        <begin position="157"/>
        <end position="168"/>
    </location>
</feature>
<evidence type="ECO:0000256" key="2">
    <source>
        <dbReference type="ARBA" id="ARBA00007797"/>
    </source>
</evidence>
<dbReference type="GO" id="GO:0003682">
    <property type="term" value="F:chromatin binding"/>
    <property type="evidence" value="ECO:0007669"/>
    <property type="project" value="TreeGrafter"/>
</dbReference>